<evidence type="ECO:0000313" key="5">
    <source>
        <dbReference type="Proteomes" id="UP001549031"/>
    </source>
</evidence>
<evidence type="ECO:0000256" key="2">
    <source>
        <dbReference type="SAM" id="SignalP"/>
    </source>
</evidence>
<comment type="caution">
    <text evidence="4">The sequence shown here is derived from an EMBL/GenBank/DDBJ whole genome shotgun (WGS) entry which is preliminary data.</text>
</comment>
<feature type="chain" id="PRO_5046553972" evidence="2">
    <location>
        <begin position="27"/>
        <end position="243"/>
    </location>
</feature>
<gene>
    <name evidence="4" type="ORF">ABID21_000413</name>
</gene>
<dbReference type="Gene3D" id="2.40.160.20">
    <property type="match status" value="1"/>
</dbReference>
<accession>A0ABV2H1C1</accession>
<protein>
    <submittedName>
        <fullName evidence="4">Lipid A oxidase</fullName>
    </submittedName>
</protein>
<dbReference type="RefSeq" id="WP_247242334.1">
    <property type="nucleotide sequence ID" value="NZ_JALJRA010000001.1"/>
</dbReference>
<evidence type="ECO:0000313" key="4">
    <source>
        <dbReference type="EMBL" id="MET3584321.1"/>
    </source>
</evidence>
<evidence type="ECO:0000259" key="3">
    <source>
        <dbReference type="Pfam" id="PF13505"/>
    </source>
</evidence>
<name>A0ABV2H1C1_9HYPH</name>
<dbReference type="Pfam" id="PF13505">
    <property type="entry name" value="OMP_b-brl"/>
    <property type="match status" value="1"/>
</dbReference>
<reference evidence="4 5" key="1">
    <citation type="submission" date="2024-06" db="EMBL/GenBank/DDBJ databases">
        <title>Genomic Encyclopedia of Type Strains, Phase IV (KMG-IV): sequencing the most valuable type-strain genomes for metagenomic binning, comparative biology and taxonomic classification.</title>
        <authorList>
            <person name="Goeker M."/>
        </authorList>
    </citation>
    <scope>NUCLEOTIDE SEQUENCE [LARGE SCALE GENOMIC DNA]</scope>
    <source>
        <strain evidence="4 5">DSM 105042</strain>
    </source>
</reference>
<proteinExistence type="predicted"/>
<dbReference type="InterPro" id="IPR027385">
    <property type="entry name" value="Beta-barrel_OMP"/>
</dbReference>
<dbReference type="EMBL" id="JBEPLJ010000001">
    <property type="protein sequence ID" value="MET3584321.1"/>
    <property type="molecule type" value="Genomic_DNA"/>
</dbReference>
<dbReference type="Proteomes" id="UP001549031">
    <property type="component" value="Unassembled WGS sequence"/>
</dbReference>
<dbReference type="SUPFAM" id="SSF56925">
    <property type="entry name" value="OMPA-like"/>
    <property type="match status" value="1"/>
</dbReference>
<sequence length="243" mass="26092">MRTLASLSLASSALATGLAFTSPILAADLTPIQLTPAETTYVAPATSGYFEFSAYGGYQTAPHSDVEVSDGPDFTAGWEGKSFSTPPYWGVRGSYWFGDGQLANLGVSLDFTHAKVYADDETLRETGWSHFEMTDGINLLTVNALYRFPIEGSRFTPYVGAGAGINVPHIEVTRPSGTTSEYQFGGATLQAQAGVKYDISDRWAAFVEYKGNYSWVDVDIDSGASLQTEVLTNAVNVGVSLKF</sequence>
<organism evidence="4 5">
    <name type="scientific">Pseudorhizobium tarimense</name>
    <dbReference type="NCBI Taxonomy" id="1079109"/>
    <lineage>
        <taxon>Bacteria</taxon>
        <taxon>Pseudomonadati</taxon>
        <taxon>Pseudomonadota</taxon>
        <taxon>Alphaproteobacteria</taxon>
        <taxon>Hyphomicrobiales</taxon>
        <taxon>Rhizobiaceae</taxon>
        <taxon>Rhizobium/Agrobacterium group</taxon>
        <taxon>Pseudorhizobium</taxon>
    </lineage>
</organism>
<dbReference type="InterPro" id="IPR011250">
    <property type="entry name" value="OMP/PagP_B-barrel"/>
</dbReference>
<feature type="domain" description="Outer membrane protein beta-barrel" evidence="3">
    <location>
        <begin position="48"/>
        <end position="243"/>
    </location>
</feature>
<keyword evidence="5" id="KW-1185">Reference proteome</keyword>
<evidence type="ECO:0000256" key="1">
    <source>
        <dbReference type="ARBA" id="ARBA00022729"/>
    </source>
</evidence>
<feature type="signal peptide" evidence="2">
    <location>
        <begin position="1"/>
        <end position="26"/>
    </location>
</feature>
<keyword evidence="1 2" id="KW-0732">Signal</keyword>